<accession>A0A7W5AMD2</accession>
<dbReference type="Gene3D" id="3.90.320.10">
    <property type="match status" value="1"/>
</dbReference>
<evidence type="ECO:0000259" key="1">
    <source>
        <dbReference type="Pfam" id="PF12684"/>
    </source>
</evidence>
<dbReference type="RefSeq" id="WP_221245998.1">
    <property type="nucleotide sequence ID" value="NZ_BMPW01000020.1"/>
</dbReference>
<evidence type="ECO:0000313" key="3">
    <source>
        <dbReference type="Proteomes" id="UP000590749"/>
    </source>
</evidence>
<keyword evidence="3" id="KW-1185">Reference proteome</keyword>
<sequence>MTATLAGPHITEADVYDLPEQVYHSDPVVGGSLSCSGAKKLLPPSCPALFDFERKHGQPFKKAFEIGTAAHQLVLGVGPELVEFAGTGKNPEAWQREDDKAEVAAIRQRGAIPLKPSEYTQVHAMAAKLREHPIASALLTPEGGKPEQTLVWQDPETGIMLRALVDWMPNRVGNRLVLGDYKSAVTANPDDFRQAAYKYGYCMQNPWYLDGIQALGLDDDPDFVFVVQMKTPPYLVSLIRLDEEALRVGAERNRQARRIFARCQESGYWPDYTGLDIAEISLPRYAVTQHDNDFYEEPTDD</sequence>
<dbReference type="InterPro" id="IPR011604">
    <property type="entry name" value="PDDEXK-like_dom_sf"/>
</dbReference>
<comment type="caution">
    <text evidence="2">The sequence shown here is derived from an EMBL/GenBank/DDBJ whole genome shotgun (WGS) entry which is preliminary data.</text>
</comment>
<organism evidence="2 3">
    <name type="scientific">Actinoplanes campanulatus</name>
    <dbReference type="NCBI Taxonomy" id="113559"/>
    <lineage>
        <taxon>Bacteria</taxon>
        <taxon>Bacillati</taxon>
        <taxon>Actinomycetota</taxon>
        <taxon>Actinomycetes</taxon>
        <taxon>Micromonosporales</taxon>
        <taxon>Micromonosporaceae</taxon>
        <taxon>Actinoplanes</taxon>
    </lineage>
</organism>
<feature type="domain" description="Putative exodeoxyribonuclease 8 PDDEXK-like" evidence="1">
    <location>
        <begin position="34"/>
        <end position="274"/>
    </location>
</feature>
<evidence type="ECO:0000313" key="2">
    <source>
        <dbReference type="EMBL" id="MBB3098938.1"/>
    </source>
</evidence>
<gene>
    <name evidence="2" type="ORF">FHR83_006644</name>
</gene>
<dbReference type="EMBL" id="JACHXF010000017">
    <property type="protein sequence ID" value="MBB3098938.1"/>
    <property type="molecule type" value="Genomic_DNA"/>
</dbReference>
<dbReference type="Pfam" id="PF12684">
    <property type="entry name" value="DUF3799"/>
    <property type="match status" value="1"/>
</dbReference>
<dbReference type="AlphaFoldDB" id="A0A7W5AMD2"/>
<proteinExistence type="predicted"/>
<name>A0A7W5AMD2_9ACTN</name>
<protein>
    <recommendedName>
        <fullName evidence="1">Putative exodeoxyribonuclease 8 PDDEXK-like domain-containing protein</fullName>
    </recommendedName>
</protein>
<dbReference type="InterPro" id="IPR024432">
    <property type="entry name" value="Put_RecE_PDDEXK-like_dom"/>
</dbReference>
<reference evidence="2 3" key="1">
    <citation type="submission" date="2020-08" db="EMBL/GenBank/DDBJ databases">
        <title>Genomic Encyclopedia of Type Strains, Phase III (KMG-III): the genomes of soil and plant-associated and newly described type strains.</title>
        <authorList>
            <person name="Whitman W."/>
        </authorList>
    </citation>
    <scope>NUCLEOTIDE SEQUENCE [LARGE SCALE GENOMIC DNA]</scope>
    <source>
        <strain evidence="2 3">CECT 3287</strain>
    </source>
</reference>
<dbReference type="Proteomes" id="UP000590749">
    <property type="component" value="Unassembled WGS sequence"/>
</dbReference>